<proteinExistence type="inferred from homology"/>
<keyword evidence="4 6" id="KW-0697">Rotamase</keyword>
<keyword evidence="11" id="KW-1185">Reference proteome</keyword>
<dbReference type="RefSeq" id="WP_150418573.1">
    <property type="nucleotide sequence ID" value="NZ_VYRZ01000001.1"/>
</dbReference>
<comment type="catalytic activity">
    <reaction evidence="1 6">
        <text>[protein]-peptidylproline (omega=180) = [protein]-peptidylproline (omega=0)</text>
        <dbReference type="Rhea" id="RHEA:16237"/>
        <dbReference type="Rhea" id="RHEA-COMP:10747"/>
        <dbReference type="Rhea" id="RHEA-COMP:10748"/>
        <dbReference type="ChEBI" id="CHEBI:83833"/>
        <dbReference type="ChEBI" id="CHEBI:83834"/>
        <dbReference type="EC" id="5.2.1.8"/>
    </reaction>
</comment>
<protein>
    <recommendedName>
        <fullName evidence="3 6">peptidylprolyl isomerase</fullName>
        <ecNumber evidence="3 6">5.2.1.8</ecNumber>
    </recommendedName>
</protein>
<organism evidence="10 11">
    <name type="scientific">Microbacterium radiodurans</name>
    <dbReference type="NCBI Taxonomy" id="661398"/>
    <lineage>
        <taxon>Bacteria</taxon>
        <taxon>Bacillati</taxon>
        <taxon>Actinomycetota</taxon>
        <taxon>Actinomycetes</taxon>
        <taxon>Micrococcales</taxon>
        <taxon>Microbacteriaceae</taxon>
        <taxon>Microbacterium</taxon>
    </lineage>
</organism>
<dbReference type="InterPro" id="IPR046357">
    <property type="entry name" value="PPIase_dom_sf"/>
</dbReference>
<dbReference type="PROSITE" id="PS50059">
    <property type="entry name" value="FKBP_PPIASE"/>
    <property type="match status" value="1"/>
</dbReference>
<evidence type="ECO:0000256" key="8">
    <source>
        <dbReference type="SAM" id="SignalP"/>
    </source>
</evidence>
<sequence length="325" mass="32634">MRLRPFAVLSVFAVSALALAGCASGDEPTESPSPSGGDASSQCLVDAQPGDASNSIDVTGSAPDLTATVPANLEPADIERTITTTGDGEDLAAGDLVSGSYSIYDGATGDLLESSADTSPDDSGLVPMLLDPQQYSVFVAALECAPLGSTAALAIPGSAFGEGRSTVAIVAEGVEKLPTRANGAEQAPVDGMPTVELAEDGAPTVTLPGGDAPTEVQLANLQVGDGATVETGDMAFVNYTGVKWSDGTVFDSSWDRGQPTAFPTNGVVAGFQQALEGQTVGSQVLVVIPPAAGYGASEGNELQNETLVFVVDILGVQRAPEGTVG</sequence>
<dbReference type="EMBL" id="VYRZ01000001">
    <property type="protein sequence ID" value="KAA9089944.1"/>
    <property type="molecule type" value="Genomic_DNA"/>
</dbReference>
<dbReference type="GO" id="GO:0003755">
    <property type="term" value="F:peptidyl-prolyl cis-trans isomerase activity"/>
    <property type="evidence" value="ECO:0007669"/>
    <property type="project" value="UniProtKB-KW"/>
</dbReference>
<evidence type="ECO:0000256" key="2">
    <source>
        <dbReference type="ARBA" id="ARBA00006577"/>
    </source>
</evidence>
<dbReference type="SUPFAM" id="SSF54534">
    <property type="entry name" value="FKBP-like"/>
    <property type="match status" value="1"/>
</dbReference>
<dbReference type="OrthoDB" id="25996at2"/>
<feature type="compositionally biased region" description="Polar residues" evidence="7">
    <location>
        <begin position="30"/>
        <end position="43"/>
    </location>
</feature>
<dbReference type="PANTHER" id="PTHR43811:SF19">
    <property type="entry name" value="39 KDA FK506-BINDING NUCLEAR PROTEIN"/>
    <property type="match status" value="1"/>
</dbReference>
<name>A0A5J5IUS4_9MICO</name>
<evidence type="ECO:0000256" key="1">
    <source>
        <dbReference type="ARBA" id="ARBA00000971"/>
    </source>
</evidence>
<evidence type="ECO:0000313" key="11">
    <source>
        <dbReference type="Proteomes" id="UP000327039"/>
    </source>
</evidence>
<accession>A0A5J5IUS4</accession>
<dbReference type="EC" id="5.2.1.8" evidence="3 6"/>
<keyword evidence="8" id="KW-0732">Signal</keyword>
<evidence type="ECO:0000256" key="3">
    <source>
        <dbReference type="ARBA" id="ARBA00013194"/>
    </source>
</evidence>
<dbReference type="PROSITE" id="PS51257">
    <property type="entry name" value="PROKAR_LIPOPROTEIN"/>
    <property type="match status" value="1"/>
</dbReference>
<dbReference type="InterPro" id="IPR001179">
    <property type="entry name" value="PPIase_FKBP_dom"/>
</dbReference>
<evidence type="ECO:0000256" key="6">
    <source>
        <dbReference type="PROSITE-ProRule" id="PRU00277"/>
    </source>
</evidence>
<gene>
    <name evidence="10" type="ORF">F6B42_05765</name>
</gene>
<dbReference type="PANTHER" id="PTHR43811">
    <property type="entry name" value="FKBP-TYPE PEPTIDYL-PROLYL CIS-TRANS ISOMERASE FKPA"/>
    <property type="match status" value="1"/>
</dbReference>
<feature type="domain" description="PPIase FKBP-type" evidence="9">
    <location>
        <begin position="232"/>
        <end position="317"/>
    </location>
</feature>
<evidence type="ECO:0000313" key="10">
    <source>
        <dbReference type="EMBL" id="KAA9089944.1"/>
    </source>
</evidence>
<comment type="similarity">
    <text evidence="2">Belongs to the FKBP-type PPIase family.</text>
</comment>
<evidence type="ECO:0000259" key="9">
    <source>
        <dbReference type="PROSITE" id="PS50059"/>
    </source>
</evidence>
<feature type="signal peptide" evidence="8">
    <location>
        <begin position="1"/>
        <end position="20"/>
    </location>
</feature>
<comment type="caution">
    <text evidence="10">The sequence shown here is derived from an EMBL/GenBank/DDBJ whole genome shotgun (WGS) entry which is preliminary data.</text>
</comment>
<evidence type="ECO:0000256" key="4">
    <source>
        <dbReference type="ARBA" id="ARBA00023110"/>
    </source>
</evidence>
<feature type="region of interest" description="Disordered" evidence="7">
    <location>
        <begin position="23"/>
        <end position="68"/>
    </location>
</feature>
<dbReference type="Pfam" id="PF00254">
    <property type="entry name" value="FKBP_C"/>
    <property type="match status" value="1"/>
</dbReference>
<evidence type="ECO:0000256" key="7">
    <source>
        <dbReference type="SAM" id="MobiDB-lite"/>
    </source>
</evidence>
<evidence type="ECO:0000256" key="5">
    <source>
        <dbReference type="ARBA" id="ARBA00023235"/>
    </source>
</evidence>
<dbReference type="Proteomes" id="UP000327039">
    <property type="component" value="Unassembled WGS sequence"/>
</dbReference>
<dbReference type="AlphaFoldDB" id="A0A5J5IUS4"/>
<dbReference type="Gene3D" id="3.10.50.40">
    <property type="match status" value="1"/>
</dbReference>
<reference evidence="11" key="1">
    <citation type="submission" date="2019-09" db="EMBL/GenBank/DDBJ databases">
        <title>Mumia zhuanghuii sp. nov. isolated from the intestinal contents of plateau pika (Ochotona curzoniae) in the Qinghai-Tibet plateau of China.</title>
        <authorList>
            <person name="Tian Z."/>
        </authorList>
    </citation>
    <scope>NUCLEOTIDE SEQUENCE [LARGE SCALE GENOMIC DNA]</scope>
    <source>
        <strain evidence="11">DSM 25564</strain>
    </source>
</reference>
<feature type="chain" id="PRO_5038612633" description="peptidylprolyl isomerase" evidence="8">
    <location>
        <begin position="21"/>
        <end position="325"/>
    </location>
</feature>
<keyword evidence="5 6" id="KW-0413">Isomerase</keyword>